<comment type="caution">
    <text evidence="1">The sequence shown here is derived from an EMBL/GenBank/DDBJ whole genome shotgun (WGS) entry which is preliminary data.</text>
</comment>
<accession>A0A6B0SKP2</accession>
<proteinExistence type="predicted"/>
<gene>
    <name evidence="1" type="ORF">GRX66_17115</name>
</gene>
<evidence type="ECO:0000313" key="2">
    <source>
        <dbReference type="Proteomes" id="UP000471521"/>
    </source>
</evidence>
<evidence type="ECO:0000313" key="1">
    <source>
        <dbReference type="EMBL" id="MXR22225.1"/>
    </source>
</evidence>
<dbReference type="Proteomes" id="UP000471521">
    <property type="component" value="Unassembled WGS sequence"/>
</dbReference>
<dbReference type="AlphaFoldDB" id="A0A6B0SKP2"/>
<dbReference type="EMBL" id="WUUU01000224">
    <property type="protein sequence ID" value="MXR22225.1"/>
    <property type="molecule type" value="Genomic_DNA"/>
</dbReference>
<dbReference type="GO" id="GO:0008168">
    <property type="term" value="F:methyltransferase activity"/>
    <property type="evidence" value="ECO:0007669"/>
    <property type="project" value="UniProtKB-KW"/>
</dbReference>
<reference evidence="1 2" key="1">
    <citation type="submission" date="2019-12" db="EMBL/GenBank/DDBJ databases">
        <title>Isolation and characterization of three novel carbon monoxide-oxidizing members of Halobacteria from salione crusts and soils.</title>
        <authorList>
            <person name="Myers M.R."/>
            <person name="King G.M."/>
        </authorList>
    </citation>
    <scope>NUCLEOTIDE SEQUENCE [LARGE SCALE GENOMIC DNA]</scope>
    <source>
        <strain evidence="1 2">PCN9</strain>
    </source>
</reference>
<feature type="non-terminal residue" evidence="1">
    <location>
        <position position="42"/>
    </location>
</feature>
<name>A0A6B0SKP2_9EURY</name>
<sequence>MYVLELGGADDAFAAAEARAAASDVEVVAPGVATAADVDSER</sequence>
<organism evidence="1 2">
    <name type="scientific">Halobacterium bonnevillei</name>
    <dbReference type="NCBI Taxonomy" id="2692200"/>
    <lineage>
        <taxon>Archaea</taxon>
        <taxon>Methanobacteriati</taxon>
        <taxon>Methanobacteriota</taxon>
        <taxon>Stenosarchaea group</taxon>
        <taxon>Halobacteria</taxon>
        <taxon>Halobacteriales</taxon>
        <taxon>Halobacteriaceae</taxon>
        <taxon>Halobacterium</taxon>
    </lineage>
</organism>
<keyword evidence="2" id="KW-1185">Reference proteome</keyword>
<keyword evidence="1" id="KW-0489">Methyltransferase</keyword>
<keyword evidence="1" id="KW-0808">Transferase</keyword>
<protein>
    <submittedName>
        <fullName evidence="1">TIGR01177 family methyltransferase</fullName>
    </submittedName>
</protein>
<dbReference type="GO" id="GO:0032259">
    <property type="term" value="P:methylation"/>
    <property type="evidence" value="ECO:0007669"/>
    <property type="project" value="UniProtKB-KW"/>
</dbReference>